<dbReference type="Gene3D" id="6.10.250.2080">
    <property type="match status" value="1"/>
</dbReference>
<dbReference type="EMBL" id="CP058559">
    <property type="protein sequence ID" value="QNO16433.1"/>
    <property type="molecule type" value="Genomic_DNA"/>
</dbReference>
<evidence type="ECO:0000256" key="6">
    <source>
        <dbReference type="ARBA" id="ARBA00022692"/>
    </source>
</evidence>
<evidence type="ECO:0000256" key="2">
    <source>
        <dbReference type="ARBA" id="ARBA00010690"/>
    </source>
</evidence>
<evidence type="ECO:0000256" key="11">
    <source>
        <dbReference type="ARBA" id="ARBA00023225"/>
    </source>
</evidence>
<keyword evidence="10 12" id="KW-0472">Membrane</keyword>
<reference evidence="13 14" key="1">
    <citation type="submission" date="2020-07" db="EMBL/GenBank/DDBJ databases">
        <title>Alkalicella. sp. LB2 genome.</title>
        <authorList>
            <person name="Postec A."/>
            <person name="Quemeneur M."/>
        </authorList>
    </citation>
    <scope>NUCLEOTIDE SEQUENCE [LARGE SCALE GENOMIC DNA]</scope>
    <source>
        <strain evidence="13 14">LB2</strain>
    </source>
</reference>
<protein>
    <recommendedName>
        <fullName evidence="3 12">Flagellar biosynthetic protein FlhB</fullName>
    </recommendedName>
</protein>
<dbReference type="SUPFAM" id="SSF160544">
    <property type="entry name" value="EscU C-terminal domain-like"/>
    <property type="match status" value="1"/>
</dbReference>
<dbReference type="Pfam" id="PF01312">
    <property type="entry name" value="Bac_export_2"/>
    <property type="match status" value="1"/>
</dbReference>
<evidence type="ECO:0000256" key="12">
    <source>
        <dbReference type="RuleBase" id="RU364091"/>
    </source>
</evidence>
<keyword evidence="13" id="KW-0969">Cilium</keyword>
<dbReference type="GO" id="GO:0044780">
    <property type="term" value="P:bacterial-type flagellum assembly"/>
    <property type="evidence" value="ECO:0007669"/>
    <property type="project" value="InterPro"/>
</dbReference>
<dbReference type="InterPro" id="IPR006135">
    <property type="entry name" value="T3SS_substrate_exporter"/>
</dbReference>
<keyword evidence="9 12" id="KW-1133">Transmembrane helix</keyword>
<feature type="transmembrane region" description="Helical" evidence="12">
    <location>
        <begin position="94"/>
        <end position="115"/>
    </location>
</feature>
<dbReference type="Proteomes" id="UP000516160">
    <property type="component" value="Chromosome"/>
</dbReference>
<accession>A0A7G9WCM1</accession>
<evidence type="ECO:0000313" key="14">
    <source>
        <dbReference type="Proteomes" id="UP000516160"/>
    </source>
</evidence>
<keyword evidence="4 12" id="KW-0813">Transport</keyword>
<keyword evidence="14" id="KW-1185">Reference proteome</keyword>
<comment type="subcellular location">
    <subcellularLocation>
        <location evidence="1">Cell membrane</location>
        <topology evidence="1">Multi-pass membrane protein</topology>
    </subcellularLocation>
</comment>
<dbReference type="PANTHER" id="PTHR30531">
    <property type="entry name" value="FLAGELLAR BIOSYNTHETIC PROTEIN FLHB"/>
    <property type="match status" value="1"/>
</dbReference>
<evidence type="ECO:0000256" key="9">
    <source>
        <dbReference type="ARBA" id="ARBA00022989"/>
    </source>
</evidence>
<dbReference type="AlphaFoldDB" id="A0A7G9WCM1"/>
<keyword evidence="6 12" id="KW-0812">Transmembrane</keyword>
<evidence type="ECO:0000256" key="7">
    <source>
        <dbReference type="ARBA" id="ARBA00022795"/>
    </source>
</evidence>
<dbReference type="PRINTS" id="PR00950">
    <property type="entry name" value="TYPE3IMSPROT"/>
</dbReference>
<evidence type="ECO:0000256" key="4">
    <source>
        <dbReference type="ARBA" id="ARBA00022448"/>
    </source>
</evidence>
<keyword evidence="7 12" id="KW-1005">Bacterial flagellum biogenesis</keyword>
<dbReference type="KEGG" id="acae:HYG86_17460"/>
<feature type="transmembrane region" description="Helical" evidence="12">
    <location>
        <begin position="198"/>
        <end position="219"/>
    </location>
</feature>
<keyword evidence="5 12" id="KW-1003">Cell membrane</keyword>
<keyword evidence="13" id="KW-0966">Cell projection</keyword>
<dbReference type="InterPro" id="IPR029025">
    <property type="entry name" value="T3SS_substrate_exporter_C"/>
</dbReference>
<evidence type="ECO:0000256" key="1">
    <source>
        <dbReference type="ARBA" id="ARBA00004651"/>
    </source>
</evidence>
<organism evidence="13 14">
    <name type="scientific">Alkalicella caledoniensis</name>
    <dbReference type="NCBI Taxonomy" id="2731377"/>
    <lineage>
        <taxon>Bacteria</taxon>
        <taxon>Bacillati</taxon>
        <taxon>Bacillota</taxon>
        <taxon>Clostridia</taxon>
        <taxon>Eubacteriales</taxon>
        <taxon>Proteinivoracaceae</taxon>
        <taxon>Alkalicella</taxon>
    </lineage>
</organism>
<name>A0A7G9WCM1_ALKCA</name>
<dbReference type="NCBIfam" id="TIGR00328">
    <property type="entry name" value="flhB"/>
    <property type="match status" value="1"/>
</dbReference>
<dbReference type="PANTHER" id="PTHR30531:SF12">
    <property type="entry name" value="FLAGELLAR BIOSYNTHETIC PROTEIN FLHB"/>
    <property type="match status" value="1"/>
</dbReference>
<gene>
    <name evidence="12 13" type="primary">flhB</name>
    <name evidence="13" type="ORF">HYG86_17460</name>
</gene>
<comment type="function">
    <text evidence="12">Required for formation of the rod structure in the basal body of the flagellar apparatus. Together with FliI and FliH, may constitute the export apparatus of flagellin.</text>
</comment>
<comment type="similarity">
    <text evidence="2 12">Belongs to the type III secretion exporter family.</text>
</comment>
<dbReference type="FunFam" id="3.40.1690.10:FF:000001">
    <property type="entry name" value="Flagellar biosynthetic protein FlhB"/>
    <property type="match status" value="1"/>
</dbReference>
<dbReference type="RefSeq" id="WP_213166826.1">
    <property type="nucleotide sequence ID" value="NZ_CP058559.1"/>
</dbReference>
<keyword evidence="11 12" id="KW-1006">Bacterial flagellum protein export</keyword>
<feature type="transmembrane region" description="Helical" evidence="12">
    <location>
        <begin position="148"/>
        <end position="169"/>
    </location>
</feature>
<dbReference type="GO" id="GO:0009306">
    <property type="term" value="P:protein secretion"/>
    <property type="evidence" value="ECO:0007669"/>
    <property type="project" value="InterPro"/>
</dbReference>
<dbReference type="InterPro" id="IPR006136">
    <property type="entry name" value="FlhB"/>
</dbReference>
<dbReference type="GO" id="GO:0005886">
    <property type="term" value="C:plasma membrane"/>
    <property type="evidence" value="ECO:0007669"/>
    <property type="project" value="UniProtKB-SubCell"/>
</dbReference>
<evidence type="ECO:0000256" key="10">
    <source>
        <dbReference type="ARBA" id="ARBA00023136"/>
    </source>
</evidence>
<evidence type="ECO:0000256" key="5">
    <source>
        <dbReference type="ARBA" id="ARBA00022475"/>
    </source>
</evidence>
<sequence length="362" mass="41455">MTFNFNLQLFSQEKTEKATPKKRQDSRKKGQVLKSPEISSAFTLLVTFSVLRFWIPFMFERLIGLIEFVLVNLIHTEIDFTSALQLALLAIEEFAYLFAPIGIAVMAIGIIINYLQVGSLFTTDPLKMKFNRLNPIEGFKKLFSKKSLVQLVKSILKISAIGYVVYLIIRNHINNLPDIIEMDFLVALLKIGDTVLRVALLSGGVMVFIALLDYLYSWWEFEQNLKMSKQEIKDEYKQMEGDPLIRSKIKERQRMMARRRMMQDIPNADVIITNPTHFAIALKYDQNSGQAPTVIAKGQDLVAQQIKEVARENNIVLYEDVALARSLYKVVEIGEQIPFEFFKAVAEVLAFVYKVKGRAVNI</sequence>
<evidence type="ECO:0000256" key="3">
    <source>
        <dbReference type="ARBA" id="ARBA00021622"/>
    </source>
</evidence>
<evidence type="ECO:0000313" key="13">
    <source>
        <dbReference type="EMBL" id="QNO16433.1"/>
    </source>
</evidence>
<keyword evidence="13" id="KW-0282">Flagellum</keyword>
<dbReference type="Gene3D" id="3.40.1690.10">
    <property type="entry name" value="secretion proteins EscU"/>
    <property type="match status" value="1"/>
</dbReference>
<feature type="transmembrane region" description="Helical" evidence="12">
    <location>
        <begin position="62"/>
        <end position="88"/>
    </location>
</feature>
<evidence type="ECO:0000256" key="8">
    <source>
        <dbReference type="ARBA" id="ARBA00022927"/>
    </source>
</evidence>
<keyword evidence="8 12" id="KW-0653">Protein transport</keyword>
<proteinExistence type="inferred from homology"/>